<dbReference type="EMBL" id="OZ034820">
    <property type="protein sequence ID" value="CAL1402527.1"/>
    <property type="molecule type" value="Genomic_DNA"/>
</dbReference>
<evidence type="ECO:0000313" key="5">
    <source>
        <dbReference type="EMBL" id="CAL1402525.1"/>
    </source>
</evidence>
<feature type="signal peptide" evidence="3">
    <location>
        <begin position="1"/>
        <end position="32"/>
    </location>
</feature>
<gene>
    <name evidence="5" type="ORF">LTRI10_LOCUS42517</name>
    <name evidence="6" type="ORF">LTRI10_LOCUS42519</name>
    <name evidence="7" type="ORF">LTRI10_LOCUS42520</name>
</gene>
<evidence type="ECO:0000256" key="1">
    <source>
        <dbReference type="ARBA" id="ARBA00022729"/>
    </source>
</evidence>
<keyword evidence="2" id="KW-0677">Repeat</keyword>
<evidence type="ECO:0000313" key="7">
    <source>
        <dbReference type="EMBL" id="CAL1402528.1"/>
    </source>
</evidence>
<dbReference type="EMBL" id="OZ034820">
    <property type="protein sequence ID" value="CAL1402525.1"/>
    <property type="molecule type" value="Genomic_DNA"/>
</dbReference>
<reference evidence="6 8" key="1">
    <citation type="submission" date="2024-04" db="EMBL/GenBank/DDBJ databases">
        <authorList>
            <person name="Fracassetti M."/>
        </authorList>
    </citation>
    <scope>NUCLEOTIDE SEQUENCE [LARGE SCALE GENOMIC DNA]</scope>
</reference>
<keyword evidence="1 3" id="KW-0732">Signal</keyword>
<dbReference type="PROSITE" id="PS51473">
    <property type="entry name" value="GNK2"/>
    <property type="match status" value="1"/>
</dbReference>
<protein>
    <recommendedName>
        <fullName evidence="4">Gnk2-homologous domain-containing protein</fullName>
    </recommendedName>
</protein>
<accession>A0AAV2FWX7</accession>
<evidence type="ECO:0000259" key="4">
    <source>
        <dbReference type="PROSITE" id="PS51473"/>
    </source>
</evidence>
<evidence type="ECO:0000256" key="2">
    <source>
        <dbReference type="ARBA" id="ARBA00022737"/>
    </source>
</evidence>
<evidence type="ECO:0000313" key="8">
    <source>
        <dbReference type="Proteomes" id="UP001497516"/>
    </source>
</evidence>
<evidence type="ECO:0000256" key="3">
    <source>
        <dbReference type="SAM" id="SignalP"/>
    </source>
</evidence>
<dbReference type="EMBL" id="OZ034820">
    <property type="protein sequence ID" value="CAL1402528.1"/>
    <property type="molecule type" value="Genomic_DNA"/>
</dbReference>
<feature type="domain" description="Gnk2-homologous" evidence="4">
    <location>
        <begin position="33"/>
        <end position="137"/>
    </location>
</feature>
<evidence type="ECO:0000313" key="6">
    <source>
        <dbReference type="EMBL" id="CAL1402527.1"/>
    </source>
</evidence>
<dbReference type="Gene3D" id="3.30.430.20">
    <property type="entry name" value="Gnk2 domain, C-X8-C-X2-C motif"/>
    <property type="match status" value="1"/>
</dbReference>
<dbReference type="AlphaFoldDB" id="A0AAV2FWX7"/>
<keyword evidence="8" id="KW-1185">Reference proteome</keyword>
<name>A0AAV2FWX7_9ROSI</name>
<sequence length="139" mass="14833">MEEYSYASSARKVAVWIALIALLGYACAGASAQVHCDSSLPIDTVPCHNIYGYCVTEVITALRDVTPNQDGFRYTSIYPQGTFGGVTGFASCSSTTDVEHCQPCLVGAMDALDDCKSYASGSFIGDVCTMSFAQFLPHE</sequence>
<organism evidence="6 8">
    <name type="scientific">Linum trigynum</name>
    <dbReference type="NCBI Taxonomy" id="586398"/>
    <lineage>
        <taxon>Eukaryota</taxon>
        <taxon>Viridiplantae</taxon>
        <taxon>Streptophyta</taxon>
        <taxon>Embryophyta</taxon>
        <taxon>Tracheophyta</taxon>
        <taxon>Spermatophyta</taxon>
        <taxon>Magnoliopsida</taxon>
        <taxon>eudicotyledons</taxon>
        <taxon>Gunneridae</taxon>
        <taxon>Pentapetalae</taxon>
        <taxon>rosids</taxon>
        <taxon>fabids</taxon>
        <taxon>Malpighiales</taxon>
        <taxon>Linaceae</taxon>
        <taxon>Linum</taxon>
    </lineage>
</organism>
<proteinExistence type="predicted"/>
<dbReference type="Proteomes" id="UP001497516">
    <property type="component" value="Chromosome 7"/>
</dbReference>
<feature type="chain" id="PRO_5044714328" description="Gnk2-homologous domain-containing protein" evidence="3">
    <location>
        <begin position="33"/>
        <end position="139"/>
    </location>
</feature>
<dbReference type="InterPro" id="IPR002902">
    <property type="entry name" value="GNK2"/>
</dbReference>
<dbReference type="InterPro" id="IPR038408">
    <property type="entry name" value="GNK2_sf"/>
</dbReference>